<evidence type="ECO:0000256" key="2">
    <source>
        <dbReference type="ARBA" id="ARBA00008000"/>
    </source>
</evidence>
<dbReference type="InterPro" id="IPR036318">
    <property type="entry name" value="FAD-bd_PCMH-like_sf"/>
</dbReference>
<feature type="domain" description="FAD-binding PCMH-type" evidence="6">
    <location>
        <begin position="37"/>
        <end position="216"/>
    </location>
</feature>
<dbReference type="EC" id="1.1.99.14" evidence="7"/>
<dbReference type="Gene3D" id="3.30.465.10">
    <property type="match status" value="1"/>
</dbReference>
<evidence type="ECO:0000256" key="3">
    <source>
        <dbReference type="ARBA" id="ARBA00022630"/>
    </source>
</evidence>
<dbReference type="NCBIfam" id="TIGR00387">
    <property type="entry name" value="glcD"/>
    <property type="match status" value="1"/>
</dbReference>
<gene>
    <name evidence="7" type="primary">glcD</name>
    <name evidence="7" type="ORF">KHA97_17390</name>
</gene>
<sequence>MITGQIRARLAEIVGKENVITSIAGRLVYSYDATPNYQSMPDLVIAPQNTEEIAEIVSVCRDERIPIIPRGSGTNLCAGTVPTEGGIVLLFKHMNKILEIDEENLTVTVQPGVITQDMIREVEKRGLFYPPDPSSMKISTIGGNINENSGGLRGLKYGVTADYVMGLEAVLPNGDIIRTGGKLAKDVAGYNLTQLLVGSEGTLAIITEATLKLIPIPETKQTMLALYQNMDAAARSVSEIISSRIIPATLEFLDQPTLKAVEDFVNIGLPTDVEAVLLIEQDGPPEIVARDMQKMADICTREGAVSVKIAETEVEALALTEARRSALSALARLKPTTILEDATVPRSEIANMVKAINEIAKKHNVTICTFGHAGDGNLHPTCPTDVRDKEEMKRVDAAFADIFAKAIELGGTITGEHGVGMMKAPYLEWKLGTEGVLIMSAIKQSFDPHNIMNPGKIFAKETRKRLVVSR</sequence>
<dbReference type="FunFam" id="1.10.45.10:FF:000001">
    <property type="entry name" value="D-lactate dehydrogenase mitochondrial"/>
    <property type="match status" value="1"/>
</dbReference>
<proteinExistence type="inferred from homology"/>
<dbReference type="SUPFAM" id="SSF55103">
    <property type="entry name" value="FAD-linked oxidases, C-terminal domain"/>
    <property type="match status" value="1"/>
</dbReference>
<dbReference type="PROSITE" id="PS51387">
    <property type="entry name" value="FAD_PCMH"/>
    <property type="match status" value="1"/>
</dbReference>
<comment type="caution">
    <text evidence="7">The sequence shown here is derived from an EMBL/GenBank/DDBJ whole genome shotgun (WGS) entry which is preliminary data.</text>
</comment>
<keyword evidence="3" id="KW-0285">Flavoprotein</keyword>
<dbReference type="GO" id="GO:0019154">
    <property type="term" value="F:glycolate dehydrogenase activity"/>
    <property type="evidence" value="ECO:0007669"/>
    <property type="project" value="UniProtKB-EC"/>
</dbReference>
<dbReference type="Proteomes" id="UP000681414">
    <property type="component" value="Unassembled WGS sequence"/>
</dbReference>
<dbReference type="Gene3D" id="1.10.45.10">
    <property type="entry name" value="Vanillyl-alcohol Oxidase, Chain A, domain 4"/>
    <property type="match status" value="1"/>
</dbReference>
<dbReference type="Pfam" id="PF02913">
    <property type="entry name" value="FAD-oxidase_C"/>
    <property type="match status" value="1"/>
</dbReference>
<organism evidence="7 8">
    <name type="scientific">Lederbergia citri</name>
    <dbReference type="NCBI Taxonomy" id="2833580"/>
    <lineage>
        <taxon>Bacteria</taxon>
        <taxon>Bacillati</taxon>
        <taxon>Bacillota</taxon>
        <taxon>Bacilli</taxon>
        <taxon>Bacillales</taxon>
        <taxon>Bacillaceae</taxon>
        <taxon>Lederbergia</taxon>
    </lineage>
</organism>
<dbReference type="GO" id="GO:0003973">
    <property type="term" value="F:(S)-2-hydroxy-acid oxidase activity"/>
    <property type="evidence" value="ECO:0007669"/>
    <property type="project" value="InterPro"/>
</dbReference>
<evidence type="ECO:0000313" key="7">
    <source>
        <dbReference type="EMBL" id="MBS4196826.1"/>
    </source>
</evidence>
<keyword evidence="5 7" id="KW-0560">Oxidoreductase</keyword>
<dbReference type="InterPro" id="IPR004490">
    <property type="entry name" value="GlcD"/>
</dbReference>
<dbReference type="PANTHER" id="PTHR42934">
    <property type="entry name" value="GLYCOLATE OXIDASE SUBUNIT GLCD"/>
    <property type="match status" value="1"/>
</dbReference>
<dbReference type="InterPro" id="IPR016166">
    <property type="entry name" value="FAD-bd_PCMH"/>
</dbReference>
<dbReference type="EMBL" id="JAGYPG010000003">
    <property type="protein sequence ID" value="MBS4196826.1"/>
    <property type="molecule type" value="Genomic_DNA"/>
</dbReference>
<evidence type="ECO:0000259" key="6">
    <source>
        <dbReference type="PROSITE" id="PS51387"/>
    </source>
</evidence>
<dbReference type="InterPro" id="IPR004113">
    <property type="entry name" value="FAD-bd_oxidored_4_C"/>
</dbReference>
<dbReference type="FunFam" id="3.30.70.2740:FF:000001">
    <property type="entry name" value="D-lactate dehydrogenase mitochondrial"/>
    <property type="match status" value="1"/>
</dbReference>
<evidence type="ECO:0000256" key="4">
    <source>
        <dbReference type="ARBA" id="ARBA00022827"/>
    </source>
</evidence>
<dbReference type="Gene3D" id="3.30.70.2740">
    <property type="match status" value="1"/>
</dbReference>
<dbReference type="PANTHER" id="PTHR42934:SF2">
    <property type="entry name" value="GLYCOLATE OXIDASE SUBUNIT GLCD"/>
    <property type="match status" value="1"/>
</dbReference>
<dbReference type="RefSeq" id="WP_213126041.1">
    <property type="nucleotide sequence ID" value="NZ_JAGYPG010000003.1"/>
</dbReference>
<reference evidence="7 8" key="1">
    <citation type="submission" date="2021-05" db="EMBL/GenBank/DDBJ databases">
        <title>Novel Bacillus species.</title>
        <authorList>
            <person name="Liu G."/>
        </authorList>
    </citation>
    <scope>NUCLEOTIDE SEQUENCE [LARGE SCALE GENOMIC DNA]</scope>
    <source>
        <strain evidence="8">FJAT-49780</strain>
    </source>
</reference>
<accession>A0A942TF27</accession>
<protein>
    <submittedName>
        <fullName evidence="7">Glycolate oxidase subunit GlcD</fullName>
        <ecNumber evidence="7">1.1.99.14</ecNumber>
    </submittedName>
</protein>
<dbReference type="AlphaFoldDB" id="A0A942TF27"/>
<evidence type="ECO:0000256" key="1">
    <source>
        <dbReference type="ARBA" id="ARBA00001974"/>
    </source>
</evidence>
<evidence type="ECO:0000313" key="8">
    <source>
        <dbReference type="Proteomes" id="UP000681414"/>
    </source>
</evidence>
<evidence type="ECO:0000256" key="5">
    <source>
        <dbReference type="ARBA" id="ARBA00023002"/>
    </source>
</evidence>
<keyword evidence="8" id="KW-1185">Reference proteome</keyword>
<dbReference type="SUPFAM" id="SSF56176">
    <property type="entry name" value="FAD-binding/transporter-associated domain-like"/>
    <property type="match status" value="1"/>
</dbReference>
<dbReference type="GO" id="GO:0009339">
    <property type="term" value="C:glycolate oxidase complex"/>
    <property type="evidence" value="ECO:0007669"/>
    <property type="project" value="InterPro"/>
</dbReference>
<dbReference type="Pfam" id="PF01565">
    <property type="entry name" value="FAD_binding_4"/>
    <property type="match status" value="1"/>
</dbReference>
<name>A0A942TF27_9BACI</name>
<dbReference type="InterPro" id="IPR016164">
    <property type="entry name" value="FAD-linked_Oxase-like_C"/>
</dbReference>
<dbReference type="InterPro" id="IPR016171">
    <property type="entry name" value="Vanillyl_alc_oxidase_C-sub2"/>
</dbReference>
<dbReference type="InterPro" id="IPR051914">
    <property type="entry name" value="FAD-linked_OxidoTrans_Type4"/>
</dbReference>
<comment type="similarity">
    <text evidence="2">Belongs to the FAD-binding oxidoreductase/transferase type 4 family.</text>
</comment>
<comment type="cofactor">
    <cofactor evidence="1">
        <name>FAD</name>
        <dbReference type="ChEBI" id="CHEBI:57692"/>
    </cofactor>
</comment>
<dbReference type="InterPro" id="IPR006094">
    <property type="entry name" value="Oxid_FAD_bind_N"/>
</dbReference>
<keyword evidence="4" id="KW-0274">FAD</keyword>
<dbReference type="InterPro" id="IPR016169">
    <property type="entry name" value="FAD-bd_PCMH_sub2"/>
</dbReference>
<dbReference type="GO" id="GO:0071949">
    <property type="term" value="F:FAD binding"/>
    <property type="evidence" value="ECO:0007669"/>
    <property type="project" value="InterPro"/>
</dbReference>